<name>D6SMS5_9BACT</name>
<dbReference type="AlphaFoldDB" id="D6SMS5"/>
<dbReference type="eggNOG" id="ENOG5032T1H">
    <property type="taxonomic scope" value="Bacteria"/>
</dbReference>
<evidence type="ECO:0008006" key="3">
    <source>
        <dbReference type="Google" id="ProtNLM"/>
    </source>
</evidence>
<reference evidence="1" key="1">
    <citation type="submission" date="2010-05" db="EMBL/GenBank/DDBJ databases">
        <title>The draft genome of Desulfonatronospira thiodismutans ASO3-1.</title>
        <authorList>
            <consortium name="US DOE Joint Genome Institute (JGI-PGF)"/>
            <person name="Lucas S."/>
            <person name="Copeland A."/>
            <person name="Lapidus A."/>
            <person name="Cheng J.-F."/>
            <person name="Bruce D."/>
            <person name="Goodwin L."/>
            <person name="Pitluck S."/>
            <person name="Chertkov O."/>
            <person name="Brettin T."/>
            <person name="Detter J.C."/>
            <person name="Han C."/>
            <person name="Land M.L."/>
            <person name="Hauser L."/>
            <person name="Kyrpides N."/>
            <person name="Mikhailova N."/>
            <person name="Muyzer G."/>
            <person name="Woyke T."/>
        </authorList>
    </citation>
    <scope>NUCLEOTIDE SEQUENCE [LARGE SCALE GENOMIC DNA]</scope>
    <source>
        <strain evidence="1">ASO3-1</strain>
    </source>
</reference>
<evidence type="ECO:0000313" key="2">
    <source>
        <dbReference type="Proteomes" id="UP000005496"/>
    </source>
</evidence>
<proteinExistence type="predicted"/>
<gene>
    <name evidence="1" type="ORF">Dthio_PD3428</name>
</gene>
<keyword evidence="2" id="KW-1185">Reference proteome</keyword>
<comment type="caution">
    <text evidence="1">The sequence shown here is derived from an EMBL/GenBank/DDBJ whole genome shotgun (WGS) entry which is preliminary data.</text>
</comment>
<evidence type="ECO:0000313" key="1">
    <source>
        <dbReference type="EMBL" id="EFI35986.1"/>
    </source>
</evidence>
<accession>D6SMS5</accession>
<protein>
    <recommendedName>
        <fullName evidence="3">BioF2-like acetyltransferase domain-containing protein</fullName>
    </recommendedName>
</protein>
<dbReference type="SUPFAM" id="SSF55729">
    <property type="entry name" value="Acyl-CoA N-acyltransferases (Nat)"/>
    <property type="match status" value="1"/>
</dbReference>
<sequence>MLINMLNSCQKRLIYNLAYIPEHLPSYLCPFSDSEPCMDGGLLYYQAKEKISLMACPLPLNTKGPELYSHVNSLVRELKPAELGCISPVPLDVHGYKPVRTEYDLYYCLDLNNILSGPKLRNMLKRASSEVHISVGRDFTRDHLELLRKFIEFKGLDQEKALFFHRIPEYLSHSDTALVIEARTIRDNSLVAYDILETGSRLFAFYLFNITGKKSRDIPGVNDLLLQEAINQARKLDKKYINMGLGINPGIVSFKAKWGAYPFLAYYFQQFQPAFSWKRFFGLKG</sequence>
<dbReference type="EMBL" id="ACJN02000001">
    <property type="protein sequence ID" value="EFI35986.1"/>
    <property type="molecule type" value="Genomic_DNA"/>
</dbReference>
<dbReference type="Proteomes" id="UP000005496">
    <property type="component" value="Unassembled WGS sequence"/>
</dbReference>
<dbReference type="InterPro" id="IPR016181">
    <property type="entry name" value="Acyl_CoA_acyltransferase"/>
</dbReference>
<organism evidence="1 2">
    <name type="scientific">Desulfonatronospira thiodismutans ASO3-1</name>
    <dbReference type="NCBI Taxonomy" id="555779"/>
    <lineage>
        <taxon>Bacteria</taxon>
        <taxon>Pseudomonadati</taxon>
        <taxon>Thermodesulfobacteriota</taxon>
        <taxon>Desulfovibrionia</taxon>
        <taxon>Desulfovibrionales</taxon>
        <taxon>Desulfonatronovibrionaceae</taxon>
        <taxon>Desulfonatronospira</taxon>
    </lineage>
</organism>
<dbReference type="Gene3D" id="3.40.630.30">
    <property type="match status" value="1"/>
</dbReference>